<dbReference type="RefSeq" id="XP_035324337.1">
    <property type="nucleotide sequence ID" value="XM_035462913.1"/>
</dbReference>
<dbReference type="GO" id="GO:0005886">
    <property type="term" value="C:plasma membrane"/>
    <property type="evidence" value="ECO:0007669"/>
    <property type="project" value="TreeGrafter"/>
</dbReference>
<accession>A0A9P4YZB3</accession>
<dbReference type="PANTHER" id="PTHR19957:SF307">
    <property type="entry name" value="PROTEIN SSO1-RELATED"/>
    <property type="match status" value="1"/>
</dbReference>
<evidence type="ECO:0000256" key="1">
    <source>
        <dbReference type="ARBA" id="ARBA00004211"/>
    </source>
</evidence>
<feature type="transmembrane region" description="Helical" evidence="7">
    <location>
        <begin position="254"/>
        <end position="278"/>
    </location>
</feature>
<dbReference type="Gene3D" id="1.20.58.70">
    <property type="match status" value="1"/>
</dbReference>
<keyword evidence="4 7" id="KW-1133">Transmembrane helix</keyword>
<proteinExistence type="inferred from homology"/>
<dbReference type="GO" id="GO:0031201">
    <property type="term" value="C:SNARE complex"/>
    <property type="evidence" value="ECO:0007669"/>
    <property type="project" value="TreeGrafter"/>
</dbReference>
<dbReference type="SMART" id="SM00397">
    <property type="entry name" value="t_SNARE"/>
    <property type="match status" value="1"/>
</dbReference>
<dbReference type="PROSITE" id="PS50192">
    <property type="entry name" value="T_SNARE"/>
    <property type="match status" value="1"/>
</dbReference>
<evidence type="ECO:0000256" key="2">
    <source>
        <dbReference type="ARBA" id="ARBA00009063"/>
    </source>
</evidence>
<keyword evidence="5 7" id="KW-0472">Membrane</keyword>
<dbReference type="GO" id="GO:0006906">
    <property type="term" value="P:vesicle fusion"/>
    <property type="evidence" value="ECO:0007669"/>
    <property type="project" value="TreeGrafter"/>
</dbReference>
<feature type="domain" description="T-SNARE coiled-coil homology" evidence="8">
    <location>
        <begin position="180"/>
        <end position="242"/>
    </location>
</feature>
<feature type="coiled-coil region" evidence="6">
    <location>
        <begin position="218"/>
        <end position="249"/>
    </location>
</feature>
<evidence type="ECO:0000256" key="4">
    <source>
        <dbReference type="ARBA" id="ARBA00022989"/>
    </source>
</evidence>
<dbReference type="OrthoDB" id="10255013at2759"/>
<name>A0A9P4YZB3_9HYPO</name>
<dbReference type="GO" id="GO:0005484">
    <property type="term" value="F:SNAP receptor activity"/>
    <property type="evidence" value="ECO:0007669"/>
    <property type="project" value="TreeGrafter"/>
</dbReference>
<dbReference type="InterPro" id="IPR045242">
    <property type="entry name" value="Syntaxin"/>
</dbReference>
<evidence type="ECO:0000313" key="10">
    <source>
        <dbReference type="Proteomes" id="UP000749293"/>
    </source>
</evidence>
<reference evidence="9" key="1">
    <citation type="submission" date="2020-03" db="EMBL/GenBank/DDBJ databases">
        <title>Site-based positive gene gene selection in Geosmithia morbida across the United States reveals a broad range of putative effectors and factors for local host and environmental adapation.</title>
        <authorList>
            <person name="Onufrak A."/>
            <person name="Murdoch R.W."/>
            <person name="Gazis R."/>
            <person name="Huff M."/>
            <person name="Staton M."/>
            <person name="Klingeman W."/>
            <person name="Hadziabdic D."/>
        </authorList>
    </citation>
    <scope>NUCLEOTIDE SEQUENCE</scope>
    <source>
        <strain evidence="9">1262</strain>
    </source>
</reference>
<dbReference type="GO" id="GO:0048278">
    <property type="term" value="P:vesicle docking"/>
    <property type="evidence" value="ECO:0007669"/>
    <property type="project" value="TreeGrafter"/>
</dbReference>
<keyword evidence="3 7" id="KW-0812">Transmembrane</keyword>
<sequence>MSDYTQQQQPPQQASSARVLTVSEFLDRVGSLRSDIKSLTTDVDYIGQLHQRSLSSTDGQARDELEQYVSQTQIRNTAIKDGIKGLEKDLARTTDVSRNTKNTQLQSLRTFFKSELDKYQSIERDYQNRYREQIARQYRIVNPEASEEEVNEAANVDWGNEGVFQAALRTNRTGHASSVLGNVRARHNELQRIEQTLSELAVLYQELAAIVEQQDPVVQAAETNAENTVENIEKGNQQVEQANKHAKHRRKLKWWCFLVVVLIILAIALGVGLGIGLANSK</sequence>
<comment type="similarity">
    <text evidence="2">Belongs to the syntaxin family.</text>
</comment>
<dbReference type="GO" id="GO:0000149">
    <property type="term" value="F:SNARE binding"/>
    <property type="evidence" value="ECO:0007669"/>
    <property type="project" value="TreeGrafter"/>
</dbReference>
<evidence type="ECO:0000313" key="9">
    <source>
        <dbReference type="EMBL" id="KAF4125685.1"/>
    </source>
</evidence>
<protein>
    <submittedName>
        <fullName evidence="9">Syntaxin 1B/2/3</fullName>
    </submittedName>
</protein>
<dbReference type="GO" id="GO:0012505">
    <property type="term" value="C:endomembrane system"/>
    <property type="evidence" value="ECO:0007669"/>
    <property type="project" value="TreeGrafter"/>
</dbReference>
<dbReference type="AlphaFoldDB" id="A0A9P4YZB3"/>
<evidence type="ECO:0000256" key="7">
    <source>
        <dbReference type="SAM" id="Phobius"/>
    </source>
</evidence>
<dbReference type="InterPro" id="IPR006011">
    <property type="entry name" value="Syntaxin_N"/>
</dbReference>
<dbReference type="Pfam" id="PF05739">
    <property type="entry name" value="SNARE"/>
    <property type="match status" value="1"/>
</dbReference>
<dbReference type="PANTHER" id="PTHR19957">
    <property type="entry name" value="SYNTAXIN"/>
    <property type="match status" value="1"/>
</dbReference>
<evidence type="ECO:0000256" key="6">
    <source>
        <dbReference type="SAM" id="Coils"/>
    </source>
</evidence>
<dbReference type="SUPFAM" id="SSF47661">
    <property type="entry name" value="t-snare proteins"/>
    <property type="match status" value="1"/>
</dbReference>
<keyword evidence="6" id="KW-0175">Coiled coil</keyword>
<evidence type="ECO:0000256" key="3">
    <source>
        <dbReference type="ARBA" id="ARBA00022692"/>
    </source>
</evidence>
<dbReference type="GeneID" id="55967159"/>
<dbReference type="InterPro" id="IPR000727">
    <property type="entry name" value="T_SNARE_dom"/>
</dbReference>
<dbReference type="InterPro" id="IPR010989">
    <property type="entry name" value="SNARE"/>
</dbReference>
<dbReference type="GO" id="GO:0006886">
    <property type="term" value="P:intracellular protein transport"/>
    <property type="evidence" value="ECO:0007669"/>
    <property type="project" value="TreeGrafter"/>
</dbReference>
<dbReference type="Proteomes" id="UP000749293">
    <property type="component" value="Unassembled WGS sequence"/>
</dbReference>
<dbReference type="GO" id="GO:0006887">
    <property type="term" value="P:exocytosis"/>
    <property type="evidence" value="ECO:0007669"/>
    <property type="project" value="TreeGrafter"/>
</dbReference>
<dbReference type="SMART" id="SM00503">
    <property type="entry name" value="SynN"/>
    <property type="match status" value="1"/>
</dbReference>
<comment type="caution">
    <text evidence="9">The sequence shown here is derived from an EMBL/GenBank/DDBJ whole genome shotgun (WGS) entry which is preliminary data.</text>
</comment>
<dbReference type="CDD" id="cd15849">
    <property type="entry name" value="SNARE_Sso1"/>
    <property type="match status" value="1"/>
</dbReference>
<evidence type="ECO:0000259" key="8">
    <source>
        <dbReference type="PROSITE" id="PS50192"/>
    </source>
</evidence>
<comment type="subcellular location">
    <subcellularLocation>
        <location evidence="1">Membrane</location>
        <topology evidence="1">Single-pass type IV membrane protein</topology>
    </subcellularLocation>
</comment>
<gene>
    <name evidence="9" type="ORF">GMORB2_0929</name>
</gene>
<keyword evidence="10" id="KW-1185">Reference proteome</keyword>
<dbReference type="EMBL" id="JAANYQ010000002">
    <property type="protein sequence ID" value="KAF4125685.1"/>
    <property type="molecule type" value="Genomic_DNA"/>
</dbReference>
<organism evidence="9 10">
    <name type="scientific">Geosmithia morbida</name>
    <dbReference type="NCBI Taxonomy" id="1094350"/>
    <lineage>
        <taxon>Eukaryota</taxon>
        <taxon>Fungi</taxon>
        <taxon>Dikarya</taxon>
        <taxon>Ascomycota</taxon>
        <taxon>Pezizomycotina</taxon>
        <taxon>Sordariomycetes</taxon>
        <taxon>Hypocreomycetidae</taxon>
        <taxon>Hypocreales</taxon>
        <taxon>Bionectriaceae</taxon>
        <taxon>Geosmithia</taxon>
    </lineage>
</organism>
<evidence type="ECO:0000256" key="5">
    <source>
        <dbReference type="ARBA" id="ARBA00023136"/>
    </source>
</evidence>
<dbReference type="Pfam" id="PF00804">
    <property type="entry name" value="Syntaxin"/>
    <property type="match status" value="1"/>
</dbReference>